<sequence>MKNDEKALRVKYVRALEKFANSAVSALKREDFDLTLFRERVQKNAKIFEKVQAVFLDSTYTKALELFVNECLDESLDQKTLASKANALYKLKNNQSYKKDKHKIKFKDEY</sequence>
<dbReference type="HOGENOM" id="CLU_164106_0_0_7"/>
<dbReference type="AlphaFoldDB" id="A0A0A8HVA5"/>
<organism evidence="1 2">
    <name type="scientific">Campylobacter lari NCTC 11845</name>
    <dbReference type="NCBI Taxonomy" id="1388749"/>
    <lineage>
        <taxon>Bacteria</taxon>
        <taxon>Pseudomonadati</taxon>
        <taxon>Campylobacterota</taxon>
        <taxon>Epsilonproteobacteria</taxon>
        <taxon>Campylobacterales</taxon>
        <taxon>Campylobacteraceae</taxon>
        <taxon>Campylobacter</taxon>
    </lineage>
</organism>
<dbReference type="KEGG" id="cln:UPTC3659_0892"/>
<gene>
    <name evidence="1" type="ORF">UPTC3659_0892</name>
</gene>
<accession>A0A0A8HVA5</accession>
<evidence type="ECO:0000313" key="2">
    <source>
        <dbReference type="Proteomes" id="UP000031130"/>
    </source>
</evidence>
<reference evidence="1 2" key="1">
    <citation type="journal article" date="2014" name="Genome Biol. Evol.">
        <title>Comparative Genomics of the Campylobacter lari Group.</title>
        <authorList>
            <person name="Miller W.G."/>
            <person name="Yee E."/>
            <person name="Chapman M.H."/>
            <person name="Smith T.P."/>
            <person name="Bono J.L."/>
            <person name="Huynh S."/>
            <person name="Parker C.T."/>
            <person name="Vandamme P."/>
            <person name="Luong K."/>
            <person name="Korlach J."/>
        </authorList>
    </citation>
    <scope>NUCLEOTIDE SEQUENCE [LARGE SCALE GENOMIC DNA]</scope>
    <source>
        <strain evidence="2">RM3659</strain>
    </source>
</reference>
<proteinExistence type="predicted"/>
<name>A0A0A8HVA5_CAMLA</name>
<dbReference type="EMBL" id="CP007775">
    <property type="protein sequence ID" value="AJD01737.1"/>
    <property type="molecule type" value="Genomic_DNA"/>
</dbReference>
<dbReference type="Proteomes" id="UP000031130">
    <property type="component" value="Chromosome"/>
</dbReference>
<evidence type="ECO:0000313" key="1">
    <source>
        <dbReference type="EMBL" id="AJD01737.1"/>
    </source>
</evidence>
<dbReference type="OrthoDB" id="5362160at2"/>
<dbReference type="RefSeq" id="WP_039626086.1">
    <property type="nucleotide sequence ID" value="NZ_CP007775.1"/>
</dbReference>
<protein>
    <submittedName>
        <fullName evidence="1">Uncharacterized protein</fullName>
    </submittedName>
</protein>